<dbReference type="SMART" id="SM00749">
    <property type="entry name" value="BON"/>
    <property type="match status" value="2"/>
</dbReference>
<dbReference type="Pfam" id="PF04972">
    <property type="entry name" value="BON"/>
    <property type="match status" value="2"/>
</dbReference>
<dbReference type="PROSITE" id="PS51257">
    <property type="entry name" value="PROKAR_LIPOPROTEIN"/>
    <property type="match status" value="1"/>
</dbReference>
<dbReference type="Gene3D" id="3.30.1340.30">
    <property type="match status" value="1"/>
</dbReference>
<dbReference type="AlphaFoldDB" id="A0A4Z0C821"/>
<feature type="domain" description="BON" evidence="2">
    <location>
        <begin position="46"/>
        <end position="116"/>
    </location>
</feature>
<accession>A0A4Z0C821</accession>
<dbReference type="EMBL" id="SMLM01000001">
    <property type="protein sequence ID" value="TFZ07052.1"/>
    <property type="molecule type" value="Genomic_DNA"/>
</dbReference>
<dbReference type="PANTHER" id="PTHR34606">
    <property type="entry name" value="BON DOMAIN-CONTAINING PROTEIN"/>
    <property type="match status" value="1"/>
</dbReference>
<evidence type="ECO:0000256" key="1">
    <source>
        <dbReference type="SAM" id="SignalP"/>
    </source>
</evidence>
<name>A0A4Z0C821_9BURK</name>
<sequence length="203" mass="21929">MTFASHRFALVSIAAATLAATLSACAPLVLGGAAVGTMVAVDRRTSGAQLEDEGIELRAAARLRENVAGHINVNSYNRQVLLTGEVPREQDKQLVEQIVSRVENVKGIVNELAVMGISSLAQRSADTLTTGKVKAAFVDDKELSANAFRVVTERGTTYLMGRVTQREADRATQVARSVGGVQRVVRVFEIITEEELRQIVPQR</sequence>
<evidence type="ECO:0000259" key="2">
    <source>
        <dbReference type="PROSITE" id="PS50914"/>
    </source>
</evidence>
<organism evidence="3 4">
    <name type="scientific">Ramlibacter henchirensis</name>
    <dbReference type="NCBI Taxonomy" id="204072"/>
    <lineage>
        <taxon>Bacteria</taxon>
        <taxon>Pseudomonadati</taxon>
        <taxon>Pseudomonadota</taxon>
        <taxon>Betaproteobacteria</taxon>
        <taxon>Burkholderiales</taxon>
        <taxon>Comamonadaceae</taxon>
        <taxon>Ramlibacter</taxon>
    </lineage>
</organism>
<dbReference type="OrthoDB" id="5294487at2"/>
<dbReference type="Proteomes" id="UP000298180">
    <property type="component" value="Unassembled WGS sequence"/>
</dbReference>
<reference evidence="3 4" key="1">
    <citation type="submission" date="2019-03" db="EMBL/GenBank/DDBJ databases">
        <title>Ramlibacter henchirensis DSM 14656, whole genome shotgun sequence.</title>
        <authorList>
            <person name="Zhang X."/>
            <person name="Feng G."/>
            <person name="Zhu H."/>
        </authorList>
    </citation>
    <scope>NUCLEOTIDE SEQUENCE [LARGE SCALE GENOMIC DNA]</scope>
    <source>
        <strain evidence="3 4">DSM 14656</strain>
    </source>
</reference>
<dbReference type="InterPro" id="IPR007055">
    <property type="entry name" value="BON_dom"/>
</dbReference>
<keyword evidence="4" id="KW-1185">Reference proteome</keyword>
<dbReference type="PROSITE" id="PS50914">
    <property type="entry name" value="BON"/>
    <property type="match status" value="2"/>
</dbReference>
<feature type="chain" id="PRO_5021333844" evidence="1">
    <location>
        <begin position="27"/>
        <end position="203"/>
    </location>
</feature>
<evidence type="ECO:0000313" key="3">
    <source>
        <dbReference type="EMBL" id="TFZ07052.1"/>
    </source>
</evidence>
<comment type="caution">
    <text evidence="3">The sequence shown here is derived from an EMBL/GenBank/DDBJ whole genome shotgun (WGS) entry which is preliminary data.</text>
</comment>
<dbReference type="InterPro" id="IPR051686">
    <property type="entry name" value="Lipoprotein_DolP"/>
</dbReference>
<dbReference type="PANTHER" id="PTHR34606:SF15">
    <property type="entry name" value="BON DOMAIN-CONTAINING PROTEIN"/>
    <property type="match status" value="1"/>
</dbReference>
<dbReference type="RefSeq" id="WP_135263132.1">
    <property type="nucleotide sequence ID" value="NZ_SMLM01000001.1"/>
</dbReference>
<proteinExistence type="predicted"/>
<gene>
    <name evidence="3" type="ORF">EZ313_10670</name>
</gene>
<evidence type="ECO:0000313" key="4">
    <source>
        <dbReference type="Proteomes" id="UP000298180"/>
    </source>
</evidence>
<dbReference type="InterPro" id="IPR014004">
    <property type="entry name" value="Transpt-assoc_nodulatn_dom_bac"/>
</dbReference>
<keyword evidence="1" id="KW-0732">Signal</keyword>
<feature type="signal peptide" evidence="1">
    <location>
        <begin position="1"/>
        <end position="26"/>
    </location>
</feature>
<feature type="domain" description="BON" evidence="2">
    <location>
        <begin position="125"/>
        <end position="192"/>
    </location>
</feature>
<protein>
    <submittedName>
        <fullName evidence="3">BON domain-containing protein</fullName>
    </submittedName>
</protein>